<dbReference type="PANTHER" id="PTHR38926:SF5">
    <property type="entry name" value="F-BOX AND LEUCINE-RICH REPEAT PROTEIN 6"/>
    <property type="match status" value="1"/>
</dbReference>
<dbReference type="Gene3D" id="3.80.10.10">
    <property type="entry name" value="Ribonuclease Inhibitor"/>
    <property type="match status" value="1"/>
</dbReference>
<accession>A0AA39UGA2</accession>
<evidence type="ECO:0000313" key="1">
    <source>
        <dbReference type="EMBL" id="KAK0488187.1"/>
    </source>
</evidence>
<dbReference type="InterPro" id="IPR032675">
    <property type="entry name" value="LRR_dom_sf"/>
</dbReference>
<name>A0AA39UGA2_9AGAR</name>
<reference evidence="1" key="1">
    <citation type="submission" date="2023-06" db="EMBL/GenBank/DDBJ databases">
        <authorList>
            <consortium name="Lawrence Berkeley National Laboratory"/>
            <person name="Ahrendt S."/>
            <person name="Sahu N."/>
            <person name="Indic B."/>
            <person name="Wong-Bajracharya J."/>
            <person name="Merenyi Z."/>
            <person name="Ke H.-M."/>
            <person name="Monk M."/>
            <person name="Kocsube S."/>
            <person name="Drula E."/>
            <person name="Lipzen A."/>
            <person name="Balint B."/>
            <person name="Henrissat B."/>
            <person name="Andreopoulos B."/>
            <person name="Martin F.M."/>
            <person name="Harder C.B."/>
            <person name="Rigling D."/>
            <person name="Ford K.L."/>
            <person name="Foster G.D."/>
            <person name="Pangilinan J."/>
            <person name="Papanicolaou A."/>
            <person name="Barry K."/>
            <person name="LaButti K."/>
            <person name="Viragh M."/>
            <person name="Koriabine M."/>
            <person name="Yan M."/>
            <person name="Riley R."/>
            <person name="Champramary S."/>
            <person name="Plett K.L."/>
            <person name="Tsai I.J."/>
            <person name="Slot J."/>
            <person name="Sipos G."/>
            <person name="Plett J."/>
            <person name="Nagy L.G."/>
            <person name="Grigoriev I.V."/>
        </authorList>
    </citation>
    <scope>NUCLEOTIDE SEQUENCE</scope>
    <source>
        <strain evidence="1">HWK02</strain>
    </source>
</reference>
<dbReference type="PANTHER" id="PTHR38926">
    <property type="entry name" value="F-BOX DOMAIN CONTAINING PROTEIN, EXPRESSED"/>
    <property type="match status" value="1"/>
</dbReference>
<keyword evidence="2" id="KW-1185">Reference proteome</keyword>
<dbReference type="SUPFAM" id="SSF52047">
    <property type="entry name" value="RNI-like"/>
    <property type="match status" value="1"/>
</dbReference>
<organism evidence="1 2">
    <name type="scientific">Armillaria luteobubalina</name>
    <dbReference type="NCBI Taxonomy" id="153913"/>
    <lineage>
        <taxon>Eukaryota</taxon>
        <taxon>Fungi</taxon>
        <taxon>Dikarya</taxon>
        <taxon>Basidiomycota</taxon>
        <taxon>Agaricomycotina</taxon>
        <taxon>Agaricomycetes</taxon>
        <taxon>Agaricomycetidae</taxon>
        <taxon>Agaricales</taxon>
        <taxon>Marasmiineae</taxon>
        <taxon>Physalacriaceae</taxon>
        <taxon>Armillaria</taxon>
    </lineage>
</organism>
<dbReference type="Proteomes" id="UP001175228">
    <property type="component" value="Unassembled WGS sequence"/>
</dbReference>
<evidence type="ECO:0008006" key="3">
    <source>
        <dbReference type="Google" id="ProtNLM"/>
    </source>
</evidence>
<sequence>MHPVDTPQVTLLKCPECGYAMPGESLTLTLPSSRIEELSSCNDSPVDSERTALEAVVRKGEANLSSLPQRIATVEETLKILLNEQARTVQHISDAKSLLNPVRRLPEYVLIEIFTACLSERTEDSLDADQAPWVLSQVCASWRQTVSSSSGLWANVHLEMDLYANHMESVFRLGVVLARAGRHPLRVYIEGLKDFSHHPVLALILSMSDRWKSLEVAASLRSLRCFNSVSHRLPLLETLAIEVSGFHRSDIRPDSTGVYGFRQAPRLRELSVTQQLVSDTPFFSNLFALPLENISELYVISTTSDAVSFLQSNGAKHLKIFGTSVDFENPSDLPQQIEIPMIRQVGLQALRLSNSAVRLLPRLRLPVLERLRVSPSKGQSPILPAISEYTAPALSELTIDSDHFIHGRALTDMLQFTPNLSVMTLKIVIKDNALFTALGRCRDGVFELVPRLKTFSLRGSQLEFSDHGCAVVDMVEARRAIVPSSGGQTALKEVRLKDDLGESERWEKLRQGGLIVQYEAGV</sequence>
<dbReference type="AlphaFoldDB" id="A0AA39UGA2"/>
<evidence type="ECO:0000313" key="2">
    <source>
        <dbReference type="Proteomes" id="UP001175228"/>
    </source>
</evidence>
<dbReference type="EMBL" id="JAUEPU010000041">
    <property type="protein sequence ID" value="KAK0488187.1"/>
    <property type="molecule type" value="Genomic_DNA"/>
</dbReference>
<protein>
    <recommendedName>
        <fullName evidence="3">F-box domain-containing protein</fullName>
    </recommendedName>
</protein>
<proteinExistence type="predicted"/>
<comment type="caution">
    <text evidence="1">The sequence shown here is derived from an EMBL/GenBank/DDBJ whole genome shotgun (WGS) entry which is preliminary data.</text>
</comment>
<gene>
    <name evidence="1" type="ORF">EDD18DRAFT_644910</name>
</gene>